<proteinExistence type="predicted"/>
<organism evidence="2 3">
    <name type="scientific">Caulobacter vibrioides (strain ATCC 19089 / CIP 103742 / CB 15)</name>
    <name type="common">Caulobacter crescentus</name>
    <dbReference type="NCBI Taxonomy" id="190650"/>
    <lineage>
        <taxon>Bacteria</taxon>
        <taxon>Pseudomonadati</taxon>
        <taxon>Pseudomonadota</taxon>
        <taxon>Alphaproteobacteria</taxon>
        <taxon>Caulobacterales</taxon>
        <taxon>Caulobacteraceae</taxon>
        <taxon>Caulobacter</taxon>
    </lineage>
</organism>
<dbReference type="AlphaFoldDB" id="Q9A933"/>
<sequence length="330" mass="36483">MKQERPGPVTRAFFVVGGLCGLPPLSPDLEQHARRSEDRMPLSPRGHLDRHACMALDLPSRIARRALEGEGRLDQPRHVQGLAERSAHAPGLEQTRPGLMRELTAFVSPNGLHDPLIALGVVGEDRHLAARLLDAQLGLIGLLEQRRPKRQRRGVGRTDRLGETGRRSTSRGHGVDHGLACGFIGPDQRARLDKARPDRGVDARAAGRSLELRQRHRRDLGAQRRAAVLKLVIADIRPQQAREHAPPSRRNALGEDVVVEDPGHIAGAQDRAIEQNRARAGEQRRQMRRKGADRFGRRLGELGRDEAAQAAHPTRNRKAGPSWIVRSPPS</sequence>
<keyword evidence="3" id="KW-1185">Reference proteome</keyword>
<feature type="region of interest" description="Disordered" evidence="1">
    <location>
        <begin position="148"/>
        <end position="180"/>
    </location>
</feature>
<dbReference type="STRING" id="190650.CC_1161"/>
<dbReference type="EnsemblBacteria" id="AAK23145">
    <property type="protein sequence ID" value="AAK23145"/>
    <property type="gene ID" value="CC_1161"/>
</dbReference>
<accession>Q9A933</accession>
<gene>
    <name evidence="2" type="ordered locus">CC_1161</name>
</gene>
<dbReference type="KEGG" id="ccr:CC_1161"/>
<evidence type="ECO:0000256" key="1">
    <source>
        <dbReference type="SAM" id="MobiDB-lite"/>
    </source>
</evidence>
<dbReference type="Proteomes" id="UP000001816">
    <property type="component" value="Chromosome"/>
</dbReference>
<reference evidence="2 3" key="1">
    <citation type="journal article" date="2001" name="Proc. Natl. Acad. Sci. U.S.A.">
        <title>Complete genome sequence of Caulobacter crescentus.</title>
        <authorList>
            <person name="Nierman W.C."/>
            <person name="Feldblyum T.V."/>
            <person name="Laub M.T."/>
            <person name="Paulsen I.T."/>
            <person name="Nelson K.E."/>
            <person name="Eisen J.A."/>
            <person name="Heidelberg J.F."/>
            <person name="Alley M.R."/>
            <person name="Ohta N."/>
            <person name="Maddock J.R."/>
            <person name="Potocka I."/>
            <person name="Nelson W.C."/>
            <person name="Newton A."/>
            <person name="Stephens C."/>
            <person name="Phadke N.D."/>
            <person name="Ely B."/>
            <person name="DeBoy R.T."/>
            <person name="Dodson R.J."/>
            <person name="Durkin A.S."/>
            <person name="Gwinn M.L."/>
            <person name="Haft D.H."/>
            <person name="Kolonay J.F."/>
            <person name="Smit J."/>
            <person name="Craven M.B."/>
            <person name="Khouri H."/>
            <person name="Shetty J."/>
            <person name="Berry K."/>
            <person name="Utterback T."/>
            <person name="Tran K."/>
            <person name="Wolf A."/>
            <person name="Vamathevan J."/>
            <person name="Ermolaeva M."/>
            <person name="White O."/>
            <person name="Salzberg S.L."/>
            <person name="Venter J.C."/>
            <person name="Shapiro L."/>
            <person name="Fraser C.M."/>
        </authorList>
    </citation>
    <scope>NUCLEOTIDE SEQUENCE [LARGE SCALE GENOMIC DNA]</scope>
    <source>
        <strain evidence="3">ATCC 19089 / CB15</strain>
    </source>
</reference>
<feature type="region of interest" description="Disordered" evidence="1">
    <location>
        <begin position="274"/>
        <end position="330"/>
    </location>
</feature>
<evidence type="ECO:0000313" key="3">
    <source>
        <dbReference type="Proteomes" id="UP000001816"/>
    </source>
</evidence>
<dbReference type="BioCyc" id="CAULO:CC1161-MONOMER"/>
<evidence type="ECO:0000313" key="2">
    <source>
        <dbReference type="EMBL" id="AAK23145.1"/>
    </source>
</evidence>
<dbReference type="EMBL" id="AE005673">
    <property type="protein sequence ID" value="AAK23145.1"/>
    <property type="molecule type" value="Genomic_DNA"/>
</dbReference>
<protein>
    <submittedName>
        <fullName evidence="2">Uncharacterized protein</fullName>
    </submittedName>
</protein>
<name>Q9A933_CAUVC</name>
<feature type="compositionally biased region" description="Basic and acidic residues" evidence="1">
    <location>
        <begin position="274"/>
        <end position="307"/>
    </location>
</feature>
<feature type="compositionally biased region" description="Basic and acidic residues" evidence="1">
    <location>
        <begin position="156"/>
        <end position="166"/>
    </location>
</feature>
<dbReference type="PIR" id="E87393">
    <property type="entry name" value="E87393"/>
</dbReference>
<dbReference type="HOGENOM" id="CLU_841157_0_0_5"/>